<protein>
    <recommendedName>
        <fullName evidence="4">YhfC family intramembrane metalloprotease</fullName>
    </recommendedName>
</protein>
<keyword evidence="1" id="KW-1133">Transmembrane helix</keyword>
<evidence type="ECO:0000313" key="2">
    <source>
        <dbReference type="EMBL" id="OCA87144.1"/>
    </source>
</evidence>
<proteinExistence type="predicted"/>
<evidence type="ECO:0000256" key="1">
    <source>
        <dbReference type="SAM" id="Phobius"/>
    </source>
</evidence>
<organism evidence="2 3">
    <name type="scientific">Pseudobacillus wudalianchiensis</name>
    <dbReference type="NCBI Taxonomy" id="1743143"/>
    <lineage>
        <taxon>Bacteria</taxon>
        <taxon>Bacillati</taxon>
        <taxon>Bacillota</taxon>
        <taxon>Bacilli</taxon>
        <taxon>Bacillales</taxon>
        <taxon>Bacillaceae</taxon>
        <taxon>Pseudobacillus</taxon>
    </lineage>
</organism>
<feature type="transmembrane region" description="Helical" evidence="1">
    <location>
        <begin position="181"/>
        <end position="198"/>
    </location>
</feature>
<comment type="caution">
    <text evidence="2">The sequence shown here is derived from an EMBL/GenBank/DDBJ whole genome shotgun (WGS) entry which is preliminary data.</text>
</comment>
<dbReference type="AlphaFoldDB" id="A0A1B9ATI8"/>
<dbReference type="Proteomes" id="UP000092578">
    <property type="component" value="Unassembled WGS sequence"/>
</dbReference>
<accession>A0A1B9ATI8</accession>
<sequence length="257" mass="28432">MVESSAFSGMGFQFFISILLPVAAIIYWRKKGNFSWKVCWAGVGVFILFSQVLESGLHAVMIDPAGPSLKMTDNLLAYALYGALAAALFEELGRYVVFLLLLKRRREFGDGVSLGIGHGGIEAILVGALGAVNILVYAIMIRNGTFETNLSALPSEQVSQLKIRIMESGFGSYLLAGIERTGAIIMQVMFSVMVLLGVRSRKFKYVLYAIGLHFLMDFFAALYQIGTIKSLWVIEVFVAAFALLSIYIIRQLKLRFK</sequence>
<evidence type="ECO:0000313" key="3">
    <source>
        <dbReference type="Proteomes" id="UP000092578"/>
    </source>
</evidence>
<feature type="transmembrane region" description="Helical" evidence="1">
    <location>
        <begin position="205"/>
        <end position="225"/>
    </location>
</feature>
<dbReference type="InterPro" id="IPR011397">
    <property type="entry name" value="YhfC"/>
</dbReference>
<evidence type="ECO:0008006" key="4">
    <source>
        <dbReference type="Google" id="ProtNLM"/>
    </source>
</evidence>
<dbReference type="Pfam" id="PF10086">
    <property type="entry name" value="YhfC"/>
    <property type="match status" value="1"/>
</dbReference>
<gene>
    <name evidence="2" type="ORF">A8F95_07700</name>
</gene>
<name>A0A1B9ATI8_9BACI</name>
<dbReference type="EMBL" id="MAYT01000023">
    <property type="protein sequence ID" value="OCA87144.1"/>
    <property type="molecule type" value="Genomic_DNA"/>
</dbReference>
<feature type="transmembrane region" description="Helical" evidence="1">
    <location>
        <begin position="40"/>
        <end position="60"/>
    </location>
</feature>
<feature type="transmembrane region" description="Helical" evidence="1">
    <location>
        <begin position="80"/>
        <end position="102"/>
    </location>
</feature>
<keyword evidence="3" id="KW-1185">Reference proteome</keyword>
<reference evidence="3" key="1">
    <citation type="submission" date="2016-05" db="EMBL/GenBank/DDBJ databases">
        <authorList>
            <person name="Liu B."/>
            <person name="Wang J."/>
            <person name="Zhu Y."/>
            <person name="Liu G."/>
            <person name="Chen Q."/>
            <person name="Chen Z."/>
            <person name="Lan J."/>
            <person name="Che J."/>
            <person name="Ge C."/>
            <person name="Shi H."/>
            <person name="Pan Z."/>
            <person name="Liu X."/>
        </authorList>
    </citation>
    <scope>NUCLEOTIDE SEQUENCE [LARGE SCALE GENOMIC DNA]</scope>
    <source>
        <strain evidence="3">FJAT-27215</strain>
    </source>
</reference>
<dbReference type="PIRSF" id="PIRSF033101">
    <property type="entry name" value="UCP033101"/>
    <property type="match status" value="1"/>
</dbReference>
<keyword evidence="1" id="KW-0812">Transmembrane</keyword>
<dbReference type="RefSeq" id="WP_065410592.1">
    <property type="nucleotide sequence ID" value="NZ_MAYT01000023.1"/>
</dbReference>
<feature type="transmembrane region" description="Helical" evidence="1">
    <location>
        <begin position="6"/>
        <end position="28"/>
    </location>
</feature>
<feature type="transmembrane region" description="Helical" evidence="1">
    <location>
        <begin position="231"/>
        <end position="249"/>
    </location>
</feature>
<keyword evidence="1" id="KW-0472">Membrane</keyword>
<feature type="transmembrane region" description="Helical" evidence="1">
    <location>
        <begin position="123"/>
        <end position="141"/>
    </location>
</feature>